<dbReference type="PRINTS" id="PR00019">
    <property type="entry name" value="LEURICHRPT"/>
</dbReference>
<dbReference type="PANTHER" id="PTHR24366:SF161">
    <property type="entry name" value="TIR DOMAIN-CONTAINING PROTEIN"/>
    <property type="match status" value="1"/>
</dbReference>
<reference evidence="6" key="1">
    <citation type="journal article" date="2023" name="G3 (Bethesda)">
        <title>Whole genome assemblies of Zophobas morio and Tenebrio molitor.</title>
        <authorList>
            <person name="Kaur S."/>
            <person name="Stinson S.A."/>
            <person name="diCenzo G.C."/>
        </authorList>
    </citation>
    <scope>NUCLEOTIDE SEQUENCE</scope>
    <source>
        <strain evidence="6">QUZm001</strain>
    </source>
</reference>
<feature type="signal peptide" evidence="5">
    <location>
        <begin position="1"/>
        <end position="21"/>
    </location>
</feature>
<protein>
    <submittedName>
        <fullName evidence="6">Uncharacterized protein</fullName>
    </submittedName>
</protein>
<dbReference type="SMART" id="SM00369">
    <property type="entry name" value="LRR_TYP"/>
    <property type="match status" value="11"/>
</dbReference>
<dbReference type="Proteomes" id="UP001168821">
    <property type="component" value="Unassembled WGS sequence"/>
</dbReference>
<evidence type="ECO:0000313" key="6">
    <source>
        <dbReference type="EMBL" id="KAJ3652338.1"/>
    </source>
</evidence>
<dbReference type="PANTHER" id="PTHR24366">
    <property type="entry name" value="IG(IMMUNOGLOBULIN) AND LRR(LEUCINE RICH REPEAT) DOMAINS"/>
    <property type="match status" value="1"/>
</dbReference>
<feature type="transmembrane region" description="Helical" evidence="4">
    <location>
        <begin position="584"/>
        <end position="610"/>
    </location>
</feature>
<comment type="caution">
    <text evidence="6">The sequence shown here is derived from an EMBL/GenBank/DDBJ whole genome shotgun (WGS) entry which is preliminary data.</text>
</comment>
<dbReference type="InterPro" id="IPR032675">
    <property type="entry name" value="LRR_dom_sf"/>
</dbReference>
<keyword evidence="4" id="KW-0812">Transmembrane</keyword>
<dbReference type="EMBL" id="JALNTZ010000005">
    <property type="protein sequence ID" value="KAJ3652338.1"/>
    <property type="molecule type" value="Genomic_DNA"/>
</dbReference>
<evidence type="ECO:0000256" key="3">
    <source>
        <dbReference type="ARBA" id="ARBA00022737"/>
    </source>
</evidence>
<accession>A0AA38IB76</accession>
<gene>
    <name evidence="6" type="ORF">Zmor_018313</name>
</gene>
<dbReference type="Pfam" id="PF13855">
    <property type="entry name" value="LRR_8"/>
    <property type="match status" value="3"/>
</dbReference>
<sequence length="631" mass="72416">MAKFSIKLLLAMVCFVDHNRACEEILAQEVQHVFTTNNRYYFKQPYVQRKTTNSTIICSNVASAASLDYNVEEKPYPQYLEVTNSTISLLPSLTFEKFPSVTKLFLKNLHIKNILPGAFTGPRNLQELYLDHNKMTELASGIYNSLHQLKILSLTHNKIQKIEKFSLMGLAKLEELHLKNNSLSVVGKDLLAMLGMLKYLDLSENPLVSIYPVSPKNLHVLKLSKTSLSKLSGNWSSLKIDRLDLSFSDFVEADFTNFPVTENLDLSHNEIVSVSHCELLKARNVKLSNNYIREVSGTFVGLSVLNLSNNNLRNLTNFSFNNTGKLQAVDFSYNKISTIRKNVFRKLDTLQQLHLQHNEIVKINTILLQDLTNLKVLNLSHNKIQDLQFGTFDRLSNLQILDISYNELTDLHQYTFTALSNLQFLHFENNKISSLNEVDLKHHLPRLQVVDLDKNLWQCKDLVQIYSVLQAMKVMIVPGFTFDVENFRGISCQNDNEVTGTEYDVEATSGETMVKNLQQSLDEAIKNSTLVRFFNEDFGNSSFFKFLNNYEASLEKREVLDEKYMEKLTSSVVQEVPENYRDKIFVAVVVVQVIVLALLLLVVCLILKYLKRRKVVNERKSISEFSELQFF</sequence>
<dbReference type="InterPro" id="IPR003591">
    <property type="entry name" value="Leu-rich_rpt_typical-subtyp"/>
</dbReference>
<dbReference type="FunFam" id="3.80.10.10:FF:001164">
    <property type="entry name" value="GH01279p"/>
    <property type="match status" value="1"/>
</dbReference>
<dbReference type="InterPro" id="IPR001611">
    <property type="entry name" value="Leu-rich_rpt"/>
</dbReference>
<dbReference type="AlphaFoldDB" id="A0AA38IB76"/>
<keyword evidence="4" id="KW-0472">Membrane</keyword>
<dbReference type="SMART" id="SM00365">
    <property type="entry name" value="LRR_SD22"/>
    <property type="match status" value="6"/>
</dbReference>
<keyword evidence="1" id="KW-0433">Leucine-rich repeat</keyword>
<evidence type="ECO:0000256" key="2">
    <source>
        <dbReference type="ARBA" id="ARBA00022729"/>
    </source>
</evidence>
<dbReference type="Gene3D" id="3.80.10.10">
    <property type="entry name" value="Ribonuclease Inhibitor"/>
    <property type="match status" value="3"/>
</dbReference>
<evidence type="ECO:0000256" key="1">
    <source>
        <dbReference type="ARBA" id="ARBA00022614"/>
    </source>
</evidence>
<name>A0AA38IB76_9CUCU</name>
<keyword evidence="4" id="KW-1133">Transmembrane helix</keyword>
<evidence type="ECO:0000256" key="4">
    <source>
        <dbReference type="SAM" id="Phobius"/>
    </source>
</evidence>
<evidence type="ECO:0000313" key="7">
    <source>
        <dbReference type="Proteomes" id="UP001168821"/>
    </source>
</evidence>
<dbReference type="PROSITE" id="PS51450">
    <property type="entry name" value="LRR"/>
    <property type="match status" value="5"/>
</dbReference>
<feature type="chain" id="PRO_5041215214" evidence="5">
    <location>
        <begin position="22"/>
        <end position="631"/>
    </location>
</feature>
<proteinExistence type="predicted"/>
<keyword evidence="3" id="KW-0677">Repeat</keyword>
<dbReference type="SUPFAM" id="SSF52047">
    <property type="entry name" value="RNI-like"/>
    <property type="match status" value="1"/>
</dbReference>
<keyword evidence="7" id="KW-1185">Reference proteome</keyword>
<keyword evidence="2 5" id="KW-0732">Signal</keyword>
<evidence type="ECO:0000256" key="5">
    <source>
        <dbReference type="SAM" id="SignalP"/>
    </source>
</evidence>
<organism evidence="6 7">
    <name type="scientific">Zophobas morio</name>
    <dbReference type="NCBI Taxonomy" id="2755281"/>
    <lineage>
        <taxon>Eukaryota</taxon>
        <taxon>Metazoa</taxon>
        <taxon>Ecdysozoa</taxon>
        <taxon>Arthropoda</taxon>
        <taxon>Hexapoda</taxon>
        <taxon>Insecta</taxon>
        <taxon>Pterygota</taxon>
        <taxon>Neoptera</taxon>
        <taxon>Endopterygota</taxon>
        <taxon>Coleoptera</taxon>
        <taxon>Polyphaga</taxon>
        <taxon>Cucujiformia</taxon>
        <taxon>Tenebrionidae</taxon>
        <taxon>Zophobas</taxon>
    </lineage>
</organism>